<dbReference type="InterPro" id="IPR010982">
    <property type="entry name" value="Lambda_DNA-bd_dom_sf"/>
</dbReference>
<dbReference type="InterPro" id="IPR050807">
    <property type="entry name" value="TransReg_Diox_bact_type"/>
</dbReference>
<evidence type="ECO:0000313" key="3">
    <source>
        <dbReference type="EMBL" id="PIQ72663.1"/>
    </source>
</evidence>
<reference evidence="3 4" key="1">
    <citation type="submission" date="2017-09" db="EMBL/GenBank/DDBJ databases">
        <title>Depth-based differentiation of microbial function through sediment-hosted aquifers and enrichment of novel symbionts in the deep terrestrial subsurface.</title>
        <authorList>
            <person name="Probst A.J."/>
            <person name="Ladd B."/>
            <person name="Jarett J.K."/>
            <person name="Geller-Mcgrath D.E."/>
            <person name="Sieber C.M."/>
            <person name="Emerson J.B."/>
            <person name="Anantharaman K."/>
            <person name="Thomas B.C."/>
            <person name="Malmstrom R."/>
            <person name="Stieglmeier M."/>
            <person name="Klingl A."/>
            <person name="Woyke T."/>
            <person name="Ryan C.M."/>
            <person name="Banfield J.F."/>
        </authorList>
    </citation>
    <scope>NUCLEOTIDE SEQUENCE [LARGE SCALE GENOMIC DNA]</scope>
    <source>
        <strain evidence="3">CG11_big_fil_rev_8_21_14_0_20_35_14</strain>
    </source>
</reference>
<evidence type="ECO:0000313" key="4">
    <source>
        <dbReference type="Proteomes" id="UP000229570"/>
    </source>
</evidence>
<name>A0A2H0KQ61_9BACT</name>
<dbReference type="Proteomes" id="UP000229570">
    <property type="component" value="Unassembled WGS sequence"/>
</dbReference>
<dbReference type="PROSITE" id="PS50943">
    <property type="entry name" value="HTH_CROC1"/>
    <property type="match status" value="1"/>
</dbReference>
<dbReference type="SUPFAM" id="SSF47413">
    <property type="entry name" value="lambda repressor-like DNA-binding domains"/>
    <property type="match status" value="1"/>
</dbReference>
<gene>
    <name evidence="3" type="ORF">COV86_01825</name>
</gene>
<dbReference type="InterPro" id="IPR001387">
    <property type="entry name" value="Cro/C1-type_HTH"/>
</dbReference>
<dbReference type="GO" id="GO:0003700">
    <property type="term" value="F:DNA-binding transcription factor activity"/>
    <property type="evidence" value="ECO:0007669"/>
    <property type="project" value="TreeGrafter"/>
</dbReference>
<dbReference type="SMART" id="SM00530">
    <property type="entry name" value="HTH_XRE"/>
    <property type="match status" value="1"/>
</dbReference>
<dbReference type="PANTHER" id="PTHR46797:SF1">
    <property type="entry name" value="METHYLPHOSPHONATE SYNTHASE"/>
    <property type="match status" value="1"/>
</dbReference>
<dbReference type="Pfam" id="PF01381">
    <property type="entry name" value="HTH_3"/>
    <property type="match status" value="1"/>
</dbReference>
<dbReference type="Gene3D" id="1.10.260.40">
    <property type="entry name" value="lambda repressor-like DNA-binding domains"/>
    <property type="match status" value="1"/>
</dbReference>
<organism evidence="3 4">
    <name type="scientific">Candidatus Roizmanbacteria bacterium CG11_big_fil_rev_8_21_14_0_20_35_14</name>
    <dbReference type="NCBI Taxonomy" id="1974855"/>
    <lineage>
        <taxon>Bacteria</taxon>
        <taxon>Candidatus Roizmaniibacteriota</taxon>
    </lineage>
</organism>
<keyword evidence="1" id="KW-0238">DNA-binding</keyword>
<dbReference type="AlphaFoldDB" id="A0A2H0KQ61"/>
<evidence type="ECO:0000256" key="1">
    <source>
        <dbReference type="ARBA" id="ARBA00023125"/>
    </source>
</evidence>
<dbReference type="PANTHER" id="PTHR46797">
    <property type="entry name" value="HTH-TYPE TRANSCRIPTIONAL REGULATOR"/>
    <property type="match status" value="1"/>
</dbReference>
<protein>
    <submittedName>
        <fullName evidence="3">Transcriptional regulator</fullName>
    </submittedName>
</protein>
<dbReference type="EMBL" id="PCVL01000021">
    <property type="protein sequence ID" value="PIQ72663.1"/>
    <property type="molecule type" value="Genomic_DNA"/>
</dbReference>
<dbReference type="CDD" id="cd00093">
    <property type="entry name" value="HTH_XRE"/>
    <property type="match status" value="1"/>
</dbReference>
<feature type="domain" description="HTH cro/C1-type" evidence="2">
    <location>
        <begin position="16"/>
        <end position="72"/>
    </location>
</feature>
<dbReference type="GO" id="GO:0005829">
    <property type="term" value="C:cytosol"/>
    <property type="evidence" value="ECO:0007669"/>
    <property type="project" value="TreeGrafter"/>
</dbReference>
<evidence type="ECO:0000259" key="2">
    <source>
        <dbReference type="PROSITE" id="PS50943"/>
    </source>
</evidence>
<comment type="caution">
    <text evidence="3">The sequence shown here is derived from an EMBL/GenBank/DDBJ whole genome shotgun (WGS) entry which is preliminary data.</text>
</comment>
<sequence length="72" mass="8594">MRGNFFYDRLGRCLFKIREKKRLSQENVALLCDVDRTYISRIEKGKANPTIKTLRKIANALRVKLWRLLKNL</sequence>
<accession>A0A2H0KQ61</accession>
<proteinExistence type="predicted"/>
<dbReference type="GO" id="GO:0003677">
    <property type="term" value="F:DNA binding"/>
    <property type="evidence" value="ECO:0007669"/>
    <property type="project" value="UniProtKB-KW"/>
</dbReference>